<dbReference type="AlphaFoldDB" id="A0AA93BDD0"/>
<feature type="coiled-coil region" evidence="1">
    <location>
        <begin position="469"/>
        <end position="496"/>
    </location>
</feature>
<feature type="coiled-coil region" evidence="1">
    <location>
        <begin position="302"/>
        <end position="353"/>
    </location>
</feature>
<accession>A0AA93BDD0</accession>
<evidence type="ECO:0000313" key="3">
    <source>
        <dbReference type="Proteomes" id="UP000285236"/>
    </source>
</evidence>
<organism evidence="2 3">
    <name type="scientific">Segatella copri</name>
    <dbReference type="NCBI Taxonomy" id="165179"/>
    <lineage>
        <taxon>Bacteria</taxon>
        <taxon>Pseudomonadati</taxon>
        <taxon>Bacteroidota</taxon>
        <taxon>Bacteroidia</taxon>
        <taxon>Bacteroidales</taxon>
        <taxon>Prevotellaceae</taxon>
        <taxon>Segatella</taxon>
    </lineage>
</organism>
<reference evidence="2 3" key="1">
    <citation type="submission" date="2018-08" db="EMBL/GenBank/DDBJ databases">
        <title>A genome reference for cultivated species of the human gut microbiota.</title>
        <authorList>
            <person name="Zou Y."/>
            <person name="Xue W."/>
            <person name="Luo G."/>
        </authorList>
    </citation>
    <scope>NUCLEOTIDE SEQUENCE [LARGE SCALE GENOMIC DNA]</scope>
    <source>
        <strain evidence="2 3">AF15-25</strain>
    </source>
</reference>
<dbReference type="EMBL" id="QRYP01000057">
    <property type="protein sequence ID" value="RGU90724.1"/>
    <property type="molecule type" value="Genomic_DNA"/>
</dbReference>
<proteinExistence type="predicted"/>
<evidence type="ECO:0000313" key="2">
    <source>
        <dbReference type="EMBL" id="RGU90724.1"/>
    </source>
</evidence>
<comment type="caution">
    <text evidence="2">The sequence shown here is derived from an EMBL/GenBank/DDBJ whole genome shotgun (WGS) entry which is preliminary data.</text>
</comment>
<gene>
    <name evidence="2" type="ORF">DWW35_14175</name>
</gene>
<dbReference type="Proteomes" id="UP000285236">
    <property type="component" value="Unassembled WGS sequence"/>
</dbReference>
<protein>
    <submittedName>
        <fullName evidence="2">Uncharacterized protein</fullName>
    </submittedName>
</protein>
<name>A0AA93BDD0_9BACT</name>
<sequence>MFVNILHDTDKKRCFKNAETMNVYLMLYDKSVGEELVDSWNGTSITLPTGQTVASKHYISEVFECSLDRAKNYLKALKNGRLISVRYNTEIQQNVITVNAVNPTPGSKYVQMQIPDGIEVAHIYQNRCRYLTNIYMYLTLHAMDRCVKSLITKSDIERGELVESLHAIARKCGCCAATVRNVFDNLKTLGLLAFEAIKNVAMKVKLMFYPALKEAAKKVTKAIQTFVKKDTKNDNVTDSKKVAAPSVSNKSYDSIKEKLEKTPVTEDVAYILVGKKRNKDVARLNNIILEVNREVGAMKFPLSQLRTALETLYEENKKAGDDKITATMIIDFLKEYKRKAERIDNEKRILNEDLQERYAVIDNLKTTLASLEETWKLAAKAEEEIKKDGQLTSFNEDEINKVFYLFHPANVFINKHSMMKGQAFFNIKERLIEKDEKVRPETWADSSIAKAVLLERFLGNTDVTVQHLRAAYLQDRKKLEQDIERQIRSYNDKKRDGEMRINTMFLG</sequence>
<keyword evidence="1" id="KW-0175">Coiled coil</keyword>
<evidence type="ECO:0000256" key="1">
    <source>
        <dbReference type="SAM" id="Coils"/>
    </source>
</evidence>